<dbReference type="PANTHER" id="PTHR42771:SF2">
    <property type="entry name" value="IRON(3+)-HYDROXAMATE IMPORT ATP-BINDING PROTEIN FHUC"/>
    <property type="match status" value="1"/>
</dbReference>
<evidence type="ECO:0000256" key="3">
    <source>
        <dbReference type="ARBA" id="ARBA00022475"/>
    </source>
</evidence>
<dbReference type="GO" id="GO:0005886">
    <property type="term" value="C:plasma membrane"/>
    <property type="evidence" value="ECO:0007669"/>
    <property type="project" value="UniProtKB-SubCell"/>
</dbReference>
<sequence length="272" mass="29770">MATIDVRGLGLAYERRQVIDDLSVTLEDHTITALVGPNGCGKSTLLRGLARLFSPQAGAIALDGADIARLPSKQLARQLGLLPQSPVAPEGLLVADLVARGRYPHQSWLSQWSKADEIAVEHALELAGALELRDRFVDELSGGQRQRVWIAMALAQATGTLLLDEPTTFLDIAYQLEVMELLQRLHHEQRRTIVVVLHDLNQACRYAHRLVALKAGRIVAHGRPTDIVDESLVRDVFGIESRILDDPISGTPLVVPLGHRILQPATEQEGPS</sequence>
<evidence type="ECO:0000256" key="4">
    <source>
        <dbReference type="ARBA" id="ARBA00022496"/>
    </source>
</evidence>
<proteinExistence type="predicted"/>
<dbReference type="Pfam" id="PF00005">
    <property type="entry name" value="ABC_tran"/>
    <property type="match status" value="1"/>
</dbReference>
<evidence type="ECO:0000256" key="7">
    <source>
        <dbReference type="ARBA" id="ARBA00023004"/>
    </source>
</evidence>
<evidence type="ECO:0000256" key="2">
    <source>
        <dbReference type="ARBA" id="ARBA00022448"/>
    </source>
</evidence>
<dbReference type="Gene3D" id="3.40.50.300">
    <property type="entry name" value="P-loop containing nucleotide triphosphate hydrolases"/>
    <property type="match status" value="1"/>
</dbReference>
<dbReference type="EMBL" id="WLZY01000002">
    <property type="protein sequence ID" value="NDL56863.1"/>
    <property type="molecule type" value="Genomic_DNA"/>
</dbReference>
<evidence type="ECO:0000256" key="8">
    <source>
        <dbReference type="ARBA" id="ARBA00023065"/>
    </source>
</evidence>
<dbReference type="FunFam" id="3.40.50.300:FF:000134">
    <property type="entry name" value="Iron-enterobactin ABC transporter ATP-binding protein"/>
    <property type="match status" value="1"/>
</dbReference>
<keyword evidence="6 11" id="KW-0067">ATP-binding</keyword>
<keyword evidence="8" id="KW-0406">Ion transport</keyword>
<evidence type="ECO:0000256" key="1">
    <source>
        <dbReference type="ARBA" id="ARBA00004202"/>
    </source>
</evidence>
<dbReference type="Proteomes" id="UP000460435">
    <property type="component" value="Unassembled WGS sequence"/>
</dbReference>
<evidence type="ECO:0000259" key="10">
    <source>
        <dbReference type="PROSITE" id="PS50893"/>
    </source>
</evidence>
<dbReference type="GO" id="GO:0016887">
    <property type="term" value="F:ATP hydrolysis activity"/>
    <property type="evidence" value="ECO:0007669"/>
    <property type="project" value="InterPro"/>
</dbReference>
<accession>A0A7K3M0N8</accession>
<evidence type="ECO:0000256" key="5">
    <source>
        <dbReference type="ARBA" id="ARBA00022741"/>
    </source>
</evidence>
<dbReference type="PROSITE" id="PS50893">
    <property type="entry name" value="ABC_TRANSPORTER_2"/>
    <property type="match status" value="1"/>
</dbReference>
<gene>
    <name evidence="11" type="ORF">F7O44_07235</name>
</gene>
<keyword evidence="2" id="KW-0813">Transport</keyword>
<dbReference type="RefSeq" id="WP_162449565.1">
    <property type="nucleotide sequence ID" value="NZ_WLZY01000002.1"/>
</dbReference>
<dbReference type="GO" id="GO:0005524">
    <property type="term" value="F:ATP binding"/>
    <property type="evidence" value="ECO:0007669"/>
    <property type="project" value="UniProtKB-KW"/>
</dbReference>
<keyword evidence="4" id="KW-0410">Iron transport</keyword>
<evidence type="ECO:0000256" key="9">
    <source>
        <dbReference type="ARBA" id="ARBA00023136"/>
    </source>
</evidence>
<organism evidence="11 12">
    <name type="scientific">Phytoactinopolyspora mesophila</name>
    <dbReference type="NCBI Taxonomy" id="2650750"/>
    <lineage>
        <taxon>Bacteria</taxon>
        <taxon>Bacillati</taxon>
        <taxon>Actinomycetota</taxon>
        <taxon>Actinomycetes</taxon>
        <taxon>Jiangellales</taxon>
        <taxon>Jiangellaceae</taxon>
        <taxon>Phytoactinopolyspora</taxon>
    </lineage>
</organism>
<keyword evidence="9" id="KW-0472">Membrane</keyword>
<keyword evidence="5" id="KW-0547">Nucleotide-binding</keyword>
<evidence type="ECO:0000313" key="12">
    <source>
        <dbReference type="Proteomes" id="UP000460435"/>
    </source>
</evidence>
<dbReference type="SMART" id="SM00382">
    <property type="entry name" value="AAA"/>
    <property type="match status" value="1"/>
</dbReference>
<dbReference type="AlphaFoldDB" id="A0A7K3M0N8"/>
<dbReference type="GO" id="GO:0006826">
    <property type="term" value="P:iron ion transport"/>
    <property type="evidence" value="ECO:0007669"/>
    <property type="project" value="UniProtKB-KW"/>
</dbReference>
<dbReference type="InterPro" id="IPR003439">
    <property type="entry name" value="ABC_transporter-like_ATP-bd"/>
</dbReference>
<comment type="caution">
    <text evidence="11">The sequence shown here is derived from an EMBL/GenBank/DDBJ whole genome shotgun (WGS) entry which is preliminary data.</text>
</comment>
<dbReference type="InterPro" id="IPR051535">
    <property type="entry name" value="Siderophore_ABC-ATPase"/>
</dbReference>
<keyword evidence="7" id="KW-0408">Iron</keyword>
<keyword evidence="12" id="KW-1185">Reference proteome</keyword>
<keyword evidence="3" id="KW-1003">Cell membrane</keyword>
<feature type="domain" description="ABC transporter" evidence="10">
    <location>
        <begin position="4"/>
        <end position="240"/>
    </location>
</feature>
<evidence type="ECO:0000313" key="11">
    <source>
        <dbReference type="EMBL" id="NDL56863.1"/>
    </source>
</evidence>
<dbReference type="InterPro" id="IPR017871">
    <property type="entry name" value="ABC_transporter-like_CS"/>
</dbReference>
<dbReference type="CDD" id="cd03214">
    <property type="entry name" value="ABC_Iron-Siderophores_B12_Hemin"/>
    <property type="match status" value="1"/>
</dbReference>
<dbReference type="PROSITE" id="PS00211">
    <property type="entry name" value="ABC_TRANSPORTER_1"/>
    <property type="match status" value="1"/>
</dbReference>
<dbReference type="InterPro" id="IPR003593">
    <property type="entry name" value="AAA+_ATPase"/>
</dbReference>
<dbReference type="PANTHER" id="PTHR42771">
    <property type="entry name" value="IRON(3+)-HYDROXAMATE IMPORT ATP-BINDING PROTEIN FHUC"/>
    <property type="match status" value="1"/>
</dbReference>
<protein>
    <submittedName>
        <fullName evidence="11">ATP-binding cassette domain-containing protein</fullName>
    </submittedName>
</protein>
<name>A0A7K3M0N8_9ACTN</name>
<dbReference type="InterPro" id="IPR027417">
    <property type="entry name" value="P-loop_NTPase"/>
</dbReference>
<reference evidence="11 12" key="1">
    <citation type="submission" date="2019-11" db="EMBL/GenBank/DDBJ databases">
        <authorList>
            <person name="Li X.-J."/>
            <person name="Feng X.-M."/>
        </authorList>
    </citation>
    <scope>NUCLEOTIDE SEQUENCE [LARGE SCALE GENOMIC DNA]</scope>
    <source>
        <strain evidence="11 12">XMNu-373</strain>
    </source>
</reference>
<comment type="subcellular location">
    <subcellularLocation>
        <location evidence="1">Cell membrane</location>
        <topology evidence="1">Peripheral membrane protein</topology>
    </subcellularLocation>
</comment>
<dbReference type="SUPFAM" id="SSF52540">
    <property type="entry name" value="P-loop containing nucleoside triphosphate hydrolases"/>
    <property type="match status" value="1"/>
</dbReference>
<evidence type="ECO:0000256" key="6">
    <source>
        <dbReference type="ARBA" id="ARBA00022840"/>
    </source>
</evidence>